<name>A0A1I7W7N4_HETBA</name>
<dbReference type="Proteomes" id="UP000095283">
    <property type="component" value="Unplaced"/>
</dbReference>
<dbReference type="AlphaFoldDB" id="A0A1I7W7N4"/>
<dbReference type="WBParaSite" id="Hba_00628">
    <property type="protein sequence ID" value="Hba_00628"/>
    <property type="gene ID" value="Hba_00628"/>
</dbReference>
<organism evidence="1 2">
    <name type="scientific">Heterorhabditis bacteriophora</name>
    <name type="common">Entomopathogenic nematode worm</name>
    <dbReference type="NCBI Taxonomy" id="37862"/>
    <lineage>
        <taxon>Eukaryota</taxon>
        <taxon>Metazoa</taxon>
        <taxon>Ecdysozoa</taxon>
        <taxon>Nematoda</taxon>
        <taxon>Chromadorea</taxon>
        <taxon>Rhabditida</taxon>
        <taxon>Rhabditina</taxon>
        <taxon>Rhabditomorpha</taxon>
        <taxon>Strongyloidea</taxon>
        <taxon>Heterorhabditidae</taxon>
        <taxon>Heterorhabditis</taxon>
    </lineage>
</organism>
<sequence length="62" mass="7168">MNQTPTLSINNSTVRHLVMLTTKTSTGSGTHFKACVLMNAVLELFLHTRNKWRQQRNKRLSR</sequence>
<keyword evidence="1" id="KW-1185">Reference proteome</keyword>
<proteinExistence type="predicted"/>
<reference evidence="2" key="1">
    <citation type="submission" date="2016-11" db="UniProtKB">
        <authorList>
            <consortium name="WormBaseParasite"/>
        </authorList>
    </citation>
    <scope>IDENTIFICATION</scope>
</reference>
<evidence type="ECO:0000313" key="1">
    <source>
        <dbReference type="Proteomes" id="UP000095283"/>
    </source>
</evidence>
<evidence type="ECO:0000313" key="2">
    <source>
        <dbReference type="WBParaSite" id="Hba_00628"/>
    </source>
</evidence>
<protein>
    <submittedName>
        <fullName evidence="2">Uncharacterized protein</fullName>
    </submittedName>
</protein>
<accession>A0A1I7W7N4</accession>